<organism evidence="1">
    <name type="scientific">uncultured Caudovirales phage</name>
    <dbReference type="NCBI Taxonomy" id="2100421"/>
    <lineage>
        <taxon>Viruses</taxon>
        <taxon>Duplodnaviria</taxon>
        <taxon>Heunggongvirae</taxon>
        <taxon>Uroviricota</taxon>
        <taxon>Caudoviricetes</taxon>
        <taxon>Peduoviridae</taxon>
        <taxon>Maltschvirus</taxon>
        <taxon>Maltschvirus maltsch</taxon>
    </lineage>
</organism>
<dbReference type="EMBL" id="LR798243">
    <property type="protein sequence ID" value="CAB5214896.1"/>
    <property type="molecule type" value="Genomic_DNA"/>
</dbReference>
<proteinExistence type="predicted"/>
<accession>A0A6J7WH32</accession>
<gene>
    <name evidence="1" type="ORF">UFOVP190_311</name>
</gene>
<protein>
    <submittedName>
        <fullName evidence="1">Uncharacterized protein</fullName>
    </submittedName>
</protein>
<reference evidence="1" key="1">
    <citation type="submission" date="2020-05" db="EMBL/GenBank/DDBJ databases">
        <authorList>
            <person name="Chiriac C."/>
            <person name="Salcher M."/>
            <person name="Ghai R."/>
            <person name="Kavagutti S V."/>
        </authorList>
    </citation>
    <scope>NUCLEOTIDE SEQUENCE</scope>
</reference>
<sequence length="206" mass="22525">MAITKKITYVRPNTDAVFPIFTGDVLATVLSKRQSAIDSGKLTTNISMSSDELTKIMTFTIADIDTLNQYTNSITLAQQCPTLVEYALNEKSGLAVTRTDELTGIDQPFTVTTVYTSPEGTPITSPLGMSLDDFPSTYFGNSRDLQVCVELNDSKVTHLTTTANTLTVVHQYNDCNDFNATNWSDTYIVVPLNALGITKTVQFALV</sequence>
<name>A0A6J7WH32_9CAUD</name>
<evidence type="ECO:0000313" key="1">
    <source>
        <dbReference type="EMBL" id="CAB5214896.1"/>
    </source>
</evidence>